<keyword evidence="1" id="KW-0812">Transmembrane</keyword>
<gene>
    <name evidence="2" type="ORF">LY28_03716</name>
</gene>
<organism evidence="2 3">
    <name type="scientific">Ruminiclostridium sufflavum DSM 19573</name>
    <dbReference type="NCBI Taxonomy" id="1121337"/>
    <lineage>
        <taxon>Bacteria</taxon>
        <taxon>Bacillati</taxon>
        <taxon>Bacillota</taxon>
        <taxon>Clostridia</taxon>
        <taxon>Eubacteriales</taxon>
        <taxon>Oscillospiraceae</taxon>
        <taxon>Ruminiclostridium</taxon>
    </lineage>
</organism>
<dbReference type="RefSeq" id="WP_110463643.1">
    <property type="nucleotide sequence ID" value="NZ_QKMR01000037.1"/>
</dbReference>
<sequence length="181" mass="20981">MIETVILAIIFAKIKDTEIKKILRHWEFYPVFACAIIYIFLQIDIFAGNYTVLPYSSIYKTVYSAAIFFLIYRFRIYKQGGIGIGLMFAGLVLNKLVMYFNNWKMPVFPTLSLKTGYIDIDKLNTIDGWHVVGDSSTRLKFLSDIFDTGYCVMSLGDILVRAFLFIVLYYSFRSVKEKETT</sequence>
<feature type="transmembrane region" description="Helical" evidence="1">
    <location>
        <begin position="53"/>
        <end position="74"/>
    </location>
</feature>
<dbReference type="Pfam" id="PF17248">
    <property type="entry name" value="DUF5317"/>
    <property type="match status" value="1"/>
</dbReference>
<dbReference type="AlphaFoldDB" id="A0A318Y0N4"/>
<keyword evidence="1" id="KW-1133">Transmembrane helix</keyword>
<accession>A0A318Y0N4</accession>
<dbReference type="EMBL" id="QKMR01000037">
    <property type="protein sequence ID" value="PYG84264.1"/>
    <property type="molecule type" value="Genomic_DNA"/>
</dbReference>
<keyword evidence="3" id="KW-1185">Reference proteome</keyword>
<dbReference type="Proteomes" id="UP000248132">
    <property type="component" value="Unassembled WGS sequence"/>
</dbReference>
<evidence type="ECO:0000313" key="3">
    <source>
        <dbReference type="Proteomes" id="UP000248132"/>
    </source>
</evidence>
<feature type="transmembrane region" description="Helical" evidence="1">
    <location>
        <begin position="152"/>
        <end position="172"/>
    </location>
</feature>
<keyword evidence="1" id="KW-0472">Membrane</keyword>
<protein>
    <submittedName>
        <fullName evidence="2">Uncharacterized protein</fullName>
    </submittedName>
</protein>
<dbReference type="OrthoDB" id="1906557at2"/>
<name>A0A318Y0N4_9FIRM</name>
<evidence type="ECO:0000313" key="2">
    <source>
        <dbReference type="EMBL" id="PYG84264.1"/>
    </source>
</evidence>
<proteinExistence type="predicted"/>
<feature type="transmembrane region" description="Helical" evidence="1">
    <location>
        <begin position="81"/>
        <end position="100"/>
    </location>
</feature>
<comment type="caution">
    <text evidence="2">The sequence shown here is derived from an EMBL/GenBank/DDBJ whole genome shotgun (WGS) entry which is preliminary data.</text>
</comment>
<reference evidence="2 3" key="1">
    <citation type="submission" date="2018-06" db="EMBL/GenBank/DDBJ databases">
        <title>Genomic Encyclopedia of Type Strains, Phase I: the one thousand microbial genomes (KMG-I) project.</title>
        <authorList>
            <person name="Kyrpides N."/>
        </authorList>
    </citation>
    <scope>NUCLEOTIDE SEQUENCE [LARGE SCALE GENOMIC DNA]</scope>
    <source>
        <strain evidence="2 3">DSM 19573</strain>
    </source>
</reference>
<evidence type="ECO:0000256" key="1">
    <source>
        <dbReference type="SAM" id="Phobius"/>
    </source>
</evidence>
<feature type="transmembrane region" description="Helical" evidence="1">
    <location>
        <begin position="28"/>
        <end position="47"/>
    </location>
</feature>
<dbReference type="InterPro" id="IPR035168">
    <property type="entry name" value="DUF5317"/>
</dbReference>